<name>A0A3N2QYJ3_9RHOB</name>
<keyword evidence="1" id="KW-0812">Transmembrane</keyword>
<reference evidence="2 3" key="1">
    <citation type="submission" date="2018-10" db="EMBL/GenBank/DDBJ databases">
        <title>Histidinibacterium lentulum gen. nov., sp. nov., a marine bacterium from the culture broth of Picochlorum sp. 122.</title>
        <authorList>
            <person name="Wang G."/>
        </authorList>
    </citation>
    <scope>NUCLEOTIDE SEQUENCE [LARGE SCALE GENOMIC DNA]</scope>
    <source>
        <strain evidence="2 3">B17</strain>
    </source>
</reference>
<keyword evidence="1" id="KW-0472">Membrane</keyword>
<evidence type="ECO:0000313" key="2">
    <source>
        <dbReference type="EMBL" id="ROU00284.1"/>
    </source>
</evidence>
<feature type="transmembrane region" description="Helical" evidence="1">
    <location>
        <begin position="57"/>
        <end position="83"/>
    </location>
</feature>
<dbReference type="EMBL" id="RDRB01000006">
    <property type="protein sequence ID" value="ROU00284.1"/>
    <property type="molecule type" value="Genomic_DNA"/>
</dbReference>
<keyword evidence="3" id="KW-1185">Reference proteome</keyword>
<evidence type="ECO:0000313" key="3">
    <source>
        <dbReference type="Proteomes" id="UP000268016"/>
    </source>
</evidence>
<feature type="transmembrane region" description="Helical" evidence="1">
    <location>
        <begin position="26"/>
        <end position="45"/>
    </location>
</feature>
<protein>
    <submittedName>
        <fullName evidence="2">Uncharacterized protein</fullName>
    </submittedName>
</protein>
<comment type="caution">
    <text evidence="2">The sequence shown here is derived from an EMBL/GenBank/DDBJ whole genome shotgun (WGS) entry which is preliminary data.</text>
</comment>
<organism evidence="2 3">
    <name type="scientific">Histidinibacterium lentulum</name>
    <dbReference type="NCBI Taxonomy" id="2480588"/>
    <lineage>
        <taxon>Bacteria</taxon>
        <taxon>Pseudomonadati</taxon>
        <taxon>Pseudomonadota</taxon>
        <taxon>Alphaproteobacteria</taxon>
        <taxon>Rhodobacterales</taxon>
        <taxon>Paracoccaceae</taxon>
        <taxon>Histidinibacterium</taxon>
    </lineage>
</organism>
<accession>A0A3N2QYJ3</accession>
<dbReference type="OrthoDB" id="7866023at2"/>
<keyword evidence="1" id="KW-1133">Transmembrane helix</keyword>
<gene>
    <name evidence="2" type="ORF">EAT49_13615</name>
</gene>
<dbReference type="Proteomes" id="UP000268016">
    <property type="component" value="Unassembled WGS sequence"/>
</dbReference>
<sequence length="99" mass="10272">MVYIIPVIGFLIGLGPGFLMARKGQAWAAAVLILVGIAAGVWMVLEGRAQTNGWDGIGYGIVAFLMIAPAVAGVTAGAIWGLVARSRSGQRAPHDRDTP</sequence>
<dbReference type="AlphaFoldDB" id="A0A3N2QYJ3"/>
<evidence type="ECO:0000256" key="1">
    <source>
        <dbReference type="SAM" id="Phobius"/>
    </source>
</evidence>
<proteinExistence type="predicted"/>
<dbReference type="RefSeq" id="WP_123642834.1">
    <property type="nucleotide sequence ID" value="NZ_ML119086.1"/>
</dbReference>